<protein>
    <recommendedName>
        <fullName evidence="6">Gram-positive cocci surface proteins LPxTG domain-containing protein</fullName>
    </recommendedName>
</protein>
<dbReference type="RefSeq" id="WP_098511365.1">
    <property type="nucleotide sequence ID" value="NZ_JBIAKZ010000011.1"/>
</dbReference>
<keyword evidence="2" id="KW-0812">Transmembrane</keyword>
<reference evidence="4 5" key="1">
    <citation type="submission" date="2017-10" db="EMBL/GenBank/DDBJ databases">
        <title>Sequencing the genomes of 1000 actinobacteria strains.</title>
        <authorList>
            <person name="Klenk H.-P."/>
        </authorList>
    </citation>
    <scope>NUCLEOTIDE SEQUENCE [LARGE SCALE GENOMIC DNA]</scope>
    <source>
        <strain evidence="4 5">DSM 46092</strain>
    </source>
</reference>
<evidence type="ECO:0008006" key="6">
    <source>
        <dbReference type="Google" id="ProtNLM"/>
    </source>
</evidence>
<dbReference type="EMBL" id="PDJK01000002">
    <property type="protein sequence ID" value="PFG47434.1"/>
    <property type="molecule type" value="Genomic_DNA"/>
</dbReference>
<accession>A0A2A9F7X5</accession>
<evidence type="ECO:0000256" key="1">
    <source>
        <dbReference type="SAM" id="MobiDB-lite"/>
    </source>
</evidence>
<keyword evidence="2" id="KW-0472">Membrane</keyword>
<evidence type="ECO:0000256" key="3">
    <source>
        <dbReference type="SAM" id="SignalP"/>
    </source>
</evidence>
<sequence length="214" mass="21207">MKRIALFSAVVAAGLLTAAPAFAADQTTAPPSSTTGSPAPTTRPAPTTEPTSTPPADDGGDAGVPKAYLRVLPSSGRAGDKVVVRVGCEAQSIAHLTSAALDIGPLHPVGSQNDPDKAPVSQGRATVRENVKPGTYKVSFECGGAAIATKFTVLPAKQAGQKQVGQVPMGAPQTGGTDGPVDDSSPGLPIAAAAMGVLALGGTGLVAARRRVRG</sequence>
<dbReference type="AlphaFoldDB" id="A0A2A9F7X5"/>
<feature type="transmembrane region" description="Helical" evidence="2">
    <location>
        <begin position="188"/>
        <end position="208"/>
    </location>
</feature>
<feature type="compositionally biased region" description="Low complexity" evidence="1">
    <location>
        <begin position="26"/>
        <end position="56"/>
    </location>
</feature>
<feature type="region of interest" description="Disordered" evidence="1">
    <location>
        <begin position="26"/>
        <end position="65"/>
    </location>
</feature>
<keyword evidence="3" id="KW-0732">Signal</keyword>
<proteinExistence type="predicted"/>
<dbReference type="Proteomes" id="UP000243542">
    <property type="component" value="Unassembled WGS sequence"/>
</dbReference>
<feature type="signal peptide" evidence="3">
    <location>
        <begin position="1"/>
        <end position="23"/>
    </location>
</feature>
<name>A0A2A9F7X5_9PSEU</name>
<gene>
    <name evidence="4" type="ORF">ATK36_2477</name>
</gene>
<feature type="chain" id="PRO_5013174000" description="Gram-positive cocci surface proteins LPxTG domain-containing protein" evidence="3">
    <location>
        <begin position="24"/>
        <end position="214"/>
    </location>
</feature>
<keyword evidence="2" id="KW-1133">Transmembrane helix</keyword>
<evidence type="ECO:0000313" key="5">
    <source>
        <dbReference type="Proteomes" id="UP000243542"/>
    </source>
</evidence>
<keyword evidence="5" id="KW-1185">Reference proteome</keyword>
<comment type="caution">
    <text evidence="4">The sequence shown here is derived from an EMBL/GenBank/DDBJ whole genome shotgun (WGS) entry which is preliminary data.</text>
</comment>
<evidence type="ECO:0000313" key="4">
    <source>
        <dbReference type="EMBL" id="PFG47434.1"/>
    </source>
</evidence>
<evidence type="ECO:0000256" key="2">
    <source>
        <dbReference type="SAM" id="Phobius"/>
    </source>
</evidence>
<organism evidence="4 5">
    <name type="scientific">Amycolatopsis sulphurea</name>
    <dbReference type="NCBI Taxonomy" id="76022"/>
    <lineage>
        <taxon>Bacteria</taxon>
        <taxon>Bacillati</taxon>
        <taxon>Actinomycetota</taxon>
        <taxon>Actinomycetes</taxon>
        <taxon>Pseudonocardiales</taxon>
        <taxon>Pseudonocardiaceae</taxon>
        <taxon>Amycolatopsis</taxon>
    </lineage>
</organism>